<evidence type="ECO:0000256" key="2">
    <source>
        <dbReference type="ARBA" id="ARBA00010617"/>
    </source>
</evidence>
<evidence type="ECO:0000256" key="8">
    <source>
        <dbReference type="PIRSR" id="PIRSR602402-1"/>
    </source>
</evidence>
<feature type="binding site" description="axial binding residue" evidence="8">
    <location>
        <position position="412"/>
    </location>
    <ligand>
        <name>heme</name>
        <dbReference type="ChEBI" id="CHEBI:30413"/>
    </ligand>
    <ligandPart>
        <name>Fe</name>
        <dbReference type="ChEBI" id="CHEBI:18248"/>
    </ligandPart>
</feature>
<dbReference type="InterPro" id="IPR047146">
    <property type="entry name" value="Cyt_P450_E_CYP52_fungi"/>
</dbReference>
<dbReference type="InterPro" id="IPR001128">
    <property type="entry name" value="Cyt_P450"/>
</dbReference>
<dbReference type="InterPro" id="IPR002402">
    <property type="entry name" value="Cyt_P450_E_grp-II"/>
</dbReference>
<dbReference type="InterPro" id="IPR036396">
    <property type="entry name" value="Cyt_P450_sf"/>
</dbReference>
<dbReference type="InterPro" id="IPR002974">
    <property type="entry name" value="Cyt_P450_E_CYP52_ascomycetes"/>
</dbReference>
<evidence type="ECO:0000256" key="9">
    <source>
        <dbReference type="RuleBase" id="RU000461"/>
    </source>
</evidence>
<gene>
    <name evidence="10" type="ORF">N7493_000088</name>
</gene>
<dbReference type="PRINTS" id="PR01239">
    <property type="entry name" value="EP450IICYP52"/>
</dbReference>
<evidence type="ECO:0000256" key="5">
    <source>
        <dbReference type="ARBA" id="ARBA00023002"/>
    </source>
</evidence>
<dbReference type="Proteomes" id="UP001215712">
    <property type="component" value="Unassembled WGS sequence"/>
</dbReference>
<dbReference type="Pfam" id="PF00067">
    <property type="entry name" value="p450"/>
    <property type="match status" value="1"/>
</dbReference>
<organism evidence="10 11">
    <name type="scientific">Penicillium malachiteum</name>
    <dbReference type="NCBI Taxonomy" id="1324776"/>
    <lineage>
        <taxon>Eukaryota</taxon>
        <taxon>Fungi</taxon>
        <taxon>Dikarya</taxon>
        <taxon>Ascomycota</taxon>
        <taxon>Pezizomycotina</taxon>
        <taxon>Eurotiomycetes</taxon>
        <taxon>Eurotiomycetidae</taxon>
        <taxon>Eurotiales</taxon>
        <taxon>Aspergillaceae</taxon>
        <taxon>Penicillium</taxon>
    </lineage>
</organism>
<dbReference type="PANTHER" id="PTHR24287">
    <property type="entry name" value="P450, PUTATIVE (EUROFUNG)-RELATED"/>
    <property type="match status" value="1"/>
</dbReference>
<keyword evidence="11" id="KW-1185">Reference proteome</keyword>
<keyword evidence="7 9" id="KW-0503">Monooxygenase</keyword>
<proteinExistence type="inferred from homology"/>
<evidence type="ECO:0000256" key="6">
    <source>
        <dbReference type="ARBA" id="ARBA00023004"/>
    </source>
</evidence>
<keyword evidence="4 8" id="KW-0479">Metal-binding</keyword>
<keyword evidence="5 9" id="KW-0560">Oxidoreductase</keyword>
<evidence type="ECO:0000256" key="1">
    <source>
        <dbReference type="ARBA" id="ARBA00001971"/>
    </source>
</evidence>
<keyword evidence="3 8" id="KW-0349">Heme</keyword>
<evidence type="ECO:0000313" key="10">
    <source>
        <dbReference type="EMBL" id="KAJ5740216.1"/>
    </source>
</evidence>
<evidence type="ECO:0000256" key="7">
    <source>
        <dbReference type="ARBA" id="ARBA00023033"/>
    </source>
</evidence>
<reference evidence="10" key="1">
    <citation type="journal article" date="2023" name="IMA Fungus">
        <title>Comparative genomic study of the Penicillium genus elucidates a diverse pangenome and 15 lateral gene transfer events.</title>
        <authorList>
            <person name="Petersen C."/>
            <person name="Sorensen T."/>
            <person name="Nielsen M.R."/>
            <person name="Sondergaard T.E."/>
            <person name="Sorensen J.L."/>
            <person name="Fitzpatrick D.A."/>
            <person name="Frisvad J.C."/>
            <person name="Nielsen K.L."/>
        </authorList>
    </citation>
    <scope>NUCLEOTIDE SEQUENCE</scope>
    <source>
        <strain evidence="10">IBT 17514</strain>
    </source>
</reference>
<protein>
    <submittedName>
        <fullName evidence="10">N-alkane-inducible cytochrome P450</fullName>
    </submittedName>
</protein>
<accession>A0AAD6N0H3</accession>
<dbReference type="AlphaFoldDB" id="A0AAD6N0H3"/>
<evidence type="ECO:0000313" key="11">
    <source>
        <dbReference type="Proteomes" id="UP001215712"/>
    </source>
</evidence>
<dbReference type="EMBL" id="JAQJAN010000001">
    <property type="protein sequence ID" value="KAJ5740216.1"/>
    <property type="molecule type" value="Genomic_DNA"/>
</dbReference>
<dbReference type="GO" id="GO:0043386">
    <property type="term" value="P:mycotoxin biosynthetic process"/>
    <property type="evidence" value="ECO:0007669"/>
    <property type="project" value="UniProtKB-ARBA"/>
</dbReference>
<comment type="similarity">
    <text evidence="2 9">Belongs to the cytochrome P450 family.</text>
</comment>
<comment type="caution">
    <text evidence="10">The sequence shown here is derived from an EMBL/GenBank/DDBJ whole genome shotgun (WGS) entry which is preliminary data.</text>
</comment>
<dbReference type="PRINTS" id="PR00385">
    <property type="entry name" value="P450"/>
</dbReference>
<dbReference type="PROSITE" id="PS00086">
    <property type="entry name" value="CYTOCHROME_P450"/>
    <property type="match status" value="1"/>
</dbReference>
<evidence type="ECO:0000256" key="3">
    <source>
        <dbReference type="ARBA" id="ARBA00022617"/>
    </source>
</evidence>
<reference evidence="10" key="2">
    <citation type="submission" date="2023-01" db="EMBL/GenBank/DDBJ databases">
        <authorList>
            <person name="Petersen C."/>
        </authorList>
    </citation>
    <scope>NUCLEOTIDE SEQUENCE</scope>
    <source>
        <strain evidence="10">IBT 17514</strain>
    </source>
</reference>
<dbReference type="Gene3D" id="1.10.630.10">
    <property type="entry name" value="Cytochrome P450"/>
    <property type="match status" value="1"/>
</dbReference>
<evidence type="ECO:0000256" key="4">
    <source>
        <dbReference type="ARBA" id="ARBA00022723"/>
    </source>
</evidence>
<comment type="cofactor">
    <cofactor evidence="1 8">
        <name>heme</name>
        <dbReference type="ChEBI" id="CHEBI:30413"/>
    </cofactor>
</comment>
<dbReference type="GO" id="GO:0016712">
    <property type="term" value="F:oxidoreductase activity, acting on paired donors, with incorporation or reduction of molecular oxygen, reduced flavin or flavoprotein as one donor, and incorporation of one atom of oxygen"/>
    <property type="evidence" value="ECO:0007669"/>
    <property type="project" value="InterPro"/>
</dbReference>
<name>A0AAD6N0H3_9EURO</name>
<dbReference type="PRINTS" id="PR00464">
    <property type="entry name" value="EP450II"/>
</dbReference>
<dbReference type="InterPro" id="IPR017972">
    <property type="entry name" value="Cyt_P450_CS"/>
</dbReference>
<dbReference type="SUPFAM" id="SSF48264">
    <property type="entry name" value="Cytochrome P450"/>
    <property type="match status" value="1"/>
</dbReference>
<keyword evidence="6 8" id="KW-0408">Iron</keyword>
<dbReference type="CDD" id="cd11063">
    <property type="entry name" value="CYP52"/>
    <property type="match status" value="1"/>
</dbReference>
<dbReference type="PANTHER" id="PTHR24287:SF1">
    <property type="entry name" value="P450, PUTATIVE (EUROFUNG)-RELATED"/>
    <property type="match status" value="1"/>
</dbReference>
<dbReference type="GO" id="GO:0005506">
    <property type="term" value="F:iron ion binding"/>
    <property type="evidence" value="ECO:0007669"/>
    <property type="project" value="InterPro"/>
</dbReference>
<dbReference type="GO" id="GO:0020037">
    <property type="term" value="F:heme binding"/>
    <property type="evidence" value="ECO:0007669"/>
    <property type="project" value="InterPro"/>
</dbReference>
<sequence length="467" mass="52948">MASSISKVYTFGFDNTLKYMRAYRENRSCEFAESLHQELGNTFRLPSAKGNGVQTCDPKNVQALLATQFHDFDLGGRKKAYRPLLGQGIFASDGKTWEHSRALLRPNFVRNQIADIEVFEKHVLQLLKHIPRDGSTVDLQEVFLHMTVDLATEFLFGESINTLQNETLGTMNEFTKNFKISLAGLLIRTLLGSLRVFHGIRNDKFNNAISETRNYVRKIVKRALEQRELRLAGKAEKSENPAQNYVFLYELTNQVQDEDVIIDQLLSMLIAGRDTTAILLSMTFITLSRREDVWNKLRAEVLALEGRKPSFEDLKSMKYLTWVMNETLRLYPVVPLNIRTATKNTTLPRGGGPNGDLPIFIAKGSDIQWSTYAMHRLPEIYGEDAAEFRPERWEDLRPGLAYIPFHAGPRTCIGQQFALTEAGYTIVRLLQEFESIESRDPEPILKRVGLTLSSANGAKVALTPVKA</sequence>